<protein>
    <submittedName>
        <fullName evidence="2">Uncharacterized protein</fullName>
    </submittedName>
</protein>
<name>A0ABP0UVZ2_9BRYO</name>
<gene>
    <name evidence="2" type="ORF">CSSPTR1EN2_LOCUS20656</name>
</gene>
<feature type="compositionally biased region" description="Basic and acidic residues" evidence="1">
    <location>
        <begin position="72"/>
        <end position="83"/>
    </location>
</feature>
<organism evidence="2 3">
    <name type="scientific">Sphagnum troendelagicum</name>
    <dbReference type="NCBI Taxonomy" id="128251"/>
    <lineage>
        <taxon>Eukaryota</taxon>
        <taxon>Viridiplantae</taxon>
        <taxon>Streptophyta</taxon>
        <taxon>Embryophyta</taxon>
        <taxon>Bryophyta</taxon>
        <taxon>Sphagnophytina</taxon>
        <taxon>Sphagnopsida</taxon>
        <taxon>Sphagnales</taxon>
        <taxon>Sphagnaceae</taxon>
        <taxon>Sphagnum</taxon>
    </lineage>
</organism>
<accession>A0ABP0UVZ2</accession>
<sequence length="150" mass="15876">MRWLLLRSRMHRHDFETVAVKCQDHLHHKSECVSCGGLLLDSEKAHSRSKAVQGGSQDFLSEVKGPAPLLSGKDDPAPDKPGVERQPQGAMRDLSWSLEGRKATDVQLAFTALGTLACGGGLGKLSIEGGAKMNGSKGVSNDGLLAVGNC</sequence>
<evidence type="ECO:0000313" key="3">
    <source>
        <dbReference type="Proteomes" id="UP001497512"/>
    </source>
</evidence>
<evidence type="ECO:0000313" key="2">
    <source>
        <dbReference type="EMBL" id="CAK9231477.1"/>
    </source>
</evidence>
<keyword evidence="3" id="KW-1185">Reference proteome</keyword>
<proteinExistence type="predicted"/>
<evidence type="ECO:0000256" key="1">
    <source>
        <dbReference type="SAM" id="MobiDB-lite"/>
    </source>
</evidence>
<dbReference type="Proteomes" id="UP001497512">
    <property type="component" value="Chromosome 7"/>
</dbReference>
<dbReference type="EMBL" id="OZ019899">
    <property type="protein sequence ID" value="CAK9231477.1"/>
    <property type="molecule type" value="Genomic_DNA"/>
</dbReference>
<feature type="region of interest" description="Disordered" evidence="1">
    <location>
        <begin position="46"/>
        <end position="94"/>
    </location>
</feature>
<reference evidence="2" key="1">
    <citation type="submission" date="2024-02" db="EMBL/GenBank/DDBJ databases">
        <authorList>
            <consortium name="ELIXIR-Norway"/>
            <consortium name="Elixir Norway"/>
        </authorList>
    </citation>
    <scope>NUCLEOTIDE SEQUENCE</scope>
</reference>